<dbReference type="Pfam" id="PF07963">
    <property type="entry name" value="N_methyl"/>
    <property type="match status" value="1"/>
</dbReference>
<dbReference type="NCBIfam" id="TIGR02523">
    <property type="entry name" value="type_IV_pilV"/>
    <property type="match status" value="1"/>
</dbReference>
<keyword evidence="3" id="KW-1185">Reference proteome</keyword>
<evidence type="ECO:0000256" key="1">
    <source>
        <dbReference type="SAM" id="Phobius"/>
    </source>
</evidence>
<feature type="transmembrane region" description="Helical" evidence="1">
    <location>
        <begin position="21"/>
        <end position="45"/>
    </location>
</feature>
<name>A0ABU1FZ60_9GAMM</name>
<dbReference type="Proteomes" id="UP001264519">
    <property type="component" value="Unassembled WGS sequence"/>
</dbReference>
<sequence>MAPSPHRRAARQTARCRPRASGFSLIEVLVALLLLSVGVLGLAGLQLESLQSSHVAYQRAIASLAAQDAQERLWLAFADKTERVESDEANCPTSAEIDATMGAPLADMSPWRDAWKDRLPGLGADPVRPATDDDGSPLPGCQFTITIDWQEGRFVDDKGNATAASTLDYAVRLPARVTS</sequence>
<dbReference type="InterPro" id="IPR012902">
    <property type="entry name" value="N_methyl_site"/>
</dbReference>
<dbReference type="RefSeq" id="WP_309651561.1">
    <property type="nucleotide sequence ID" value="NZ_JARWAK010000002.1"/>
</dbReference>
<reference evidence="2 3" key="1">
    <citation type="submission" date="2023-04" db="EMBL/GenBank/DDBJ databases">
        <title>A long-awaited taxogenomic arrangement of the family Halomonadaceae.</title>
        <authorList>
            <person name="De La Haba R."/>
            <person name="Chuvochina M."/>
            <person name="Wittouck S."/>
            <person name="Arahal D.R."/>
            <person name="Sanchez-Porro C."/>
            <person name="Hugenholtz P."/>
            <person name="Ventosa A."/>
        </authorList>
    </citation>
    <scope>NUCLEOTIDE SEQUENCE [LARGE SCALE GENOMIC DNA]</scope>
    <source>
        <strain evidence="2 3">DSM 23530</strain>
    </source>
</reference>
<keyword evidence="1" id="KW-0472">Membrane</keyword>
<proteinExistence type="predicted"/>
<evidence type="ECO:0000313" key="2">
    <source>
        <dbReference type="EMBL" id="MDR5865963.1"/>
    </source>
</evidence>
<protein>
    <submittedName>
        <fullName evidence="2">Type IV pilus modification protein PilV</fullName>
    </submittedName>
</protein>
<dbReference type="NCBIfam" id="TIGR02532">
    <property type="entry name" value="IV_pilin_GFxxxE"/>
    <property type="match status" value="1"/>
</dbReference>
<keyword evidence="1" id="KW-0812">Transmembrane</keyword>
<gene>
    <name evidence="2" type="primary">pilV</name>
    <name evidence="2" type="ORF">QC818_04055</name>
</gene>
<organism evidence="2 3">
    <name type="scientific">Halomonas koreensis</name>
    <dbReference type="NCBI Taxonomy" id="245385"/>
    <lineage>
        <taxon>Bacteria</taxon>
        <taxon>Pseudomonadati</taxon>
        <taxon>Pseudomonadota</taxon>
        <taxon>Gammaproteobacteria</taxon>
        <taxon>Oceanospirillales</taxon>
        <taxon>Halomonadaceae</taxon>
        <taxon>Halomonas</taxon>
    </lineage>
</organism>
<accession>A0ABU1FZ60</accession>
<comment type="caution">
    <text evidence="2">The sequence shown here is derived from an EMBL/GenBank/DDBJ whole genome shotgun (WGS) entry which is preliminary data.</text>
</comment>
<dbReference type="InterPro" id="IPR013362">
    <property type="entry name" value="Pilus_4_PilV"/>
</dbReference>
<dbReference type="PROSITE" id="PS00409">
    <property type="entry name" value="PROKAR_NTER_METHYL"/>
    <property type="match status" value="1"/>
</dbReference>
<evidence type="ECO:0000313" key="3">
    <source>
        <dbReference type="Proteomes" id="UP001264519"/>
    </source>
</evidence>
<keyword evidence="1" id="KW-1133">Transmembrane helix</keyword>
<dbReference type="EMBL" id="JARWAK010000002">
    <property type="protein sequence ID" value="MDR5865963.1"/>
    <property type="molecule type" value="Genomic_DNA"/>
</dbReference>